<name>A0A6B3NNY1_9CYAN</name>
<feature type="region of interest" description="Disordered" evidence="1">
    <location>
        <begin position="47"/>
        <end position="68"/>
    </location>
</feature>
<dbReference type="EMBL" id="JAAHFQ010001037">
    <property type="protein sequence ID" value="NER32042.1"/>
    <property type="molecule type" value="Genomic_DNA"/>
</dbReference>
<sequence>MRIHSSIILLSLLTISLVHAPKTIAYGQGMQLNSVYDTQALLVSTEPCPEDKNKSPNRGCPRHSEISQSTEVLTPEIYHRGSGRVLPVEIA</sequence>
<feature type="signal peptide" evidence="2">
    <location>
        <begin position="1"/>
        <end position="20"/>
    </location>
</feature>
<organism evidence="3">
    <name type="scientific">Symploca sp. SIO1C4</name>
    <dbReference type="NCBI Taxonomy" id="2607765"/>
    <lineage>
        <taxon>Bacteria</taxon>
        <taxon>Bacillati</taxon>
        <taxon>Cyanobacteriota</taxon>
        <taxon>Cyanophyceae</taxon>
        <taxon>Coleofasciculales</taxon>
        <taxon>Coleofasciculaceae</taxon>
        <taxon>Symploca</taxon>
    </lineage>
</organism>
<evidence type="ECO:0000313" key="3">
    <source>
        <dbReference type="EMBL" id="NER32042.1"/>
    </source>
</evidence>
<evidence type="ECO:0000256" key="1">
    <source>
        <dbReference type="SAM" id="MobiDB-lite"/>
    </source>
</evidence>
<gene>
    <name evidence="3" type="ORF">F6J89_31660</name>
</gene>
<keyword evidence="2" id="KW-0732">Signal</keyword>
<proteinExistence type="predicted"/>
<dbReference type="AlphaFoldDB" id="A0A6B3NNY1"/>
<reference evidence="3" key="1">
    <citation type="submission" date="2019-11" db="EMBL/GenBank/DDBJ databases">
        <title>Genomic insights into an expanded diversity of filamentous marine cyanobacteria reveals the extraordinary biosynthetic potential of Moorea and Okeania.</title>
        <authorList>
            <person name="Ferreira Leao T."/>
            <person name="Wang M."/>
            <person name="Moss N."/>
            <person name="Da Silva R."/>
            <person name="Sanders J."/>
            <person name="Nurk S."/>
            <person name="Gurevich A."/>
            <person name="Humphrey G."/>
            <person name="Reher R."/>
            <person name="Zhu Q."/>
            <person name="Belda-Ferre P."/>
            <person name="Glukhov E."/>
            <person name="Rex R."/>
            <person name="Dorrestein P.C."/>
            <person name="Knight R."/>
            <person name="Pevzner P."/>
            <person name="Gerwick W.H."/>
            <person name="Gerwick L."/>
        </authorList>
    </citation>
    <scope>NUCLEOTIDE SEQUENCE</scope>
    <source>
        <strain evidence="3">SIO1C4</strain>
    </source>
</reference>
<accession>A0A6B3NNY1</accession>
<evidence type="ECO:0000256" key="2">
    <source>
        <dbReference type="SAM" id="SignalP"/>
    </source>
</evidence>
<feature type="chain" id="PRO_5025335791" evidence="2">
    <location>
        <begin position="21"/>
        <end position="91"/>
    </location>
</feature>
<protein>
    <submittedName>
        <fullName evidence="3">Uncharacterized protein</fullName>
    </submittedName>
</protein>
<comment type="caution">
    <text evidence="3">The sequence shown here is derived from an EMBL/GenBank/DDBJ whole genome shotgun (WGS) entry which is preliminary data.</text>
</comment>